<evidence type="ECO:0000256" key="4">
    <source>
        <dbReference type="ARBA" id="ARBA00023098"/>
    </source>
</evidence>
<dbReference type="Pfam" id="PF13193">
    <property type="entry name" value="AMP-binding_C"/>
    <property type="match status" value="1"/>
</dbReference>
<dbReference type="PANTHER" id="PTHR43859">
    <property type="entry name" value="ACYL-ACTIVATING ENZYME"/>
    <property type="match status" value="1"/>
</dbReference>
<dbReference type="InterPro" id="IPR020845">
    <property type="entry name" value="AMP-binding_CS"/>
</dbReference>
<comment type="caution">
    <text evidence="7">The sequence shown here is derived from an EMBL/GenBank/DDBJ whole genome shotgun (WGS) entry which is preliminary data.</text>
</comment>
<dbReference type="InterPro" id="IPR045851">
    <property type="entry name" value="AMP-bd_C_sf"/>
</dbReference>
<feature type="domain" description="AMP-dependent synthetase/ligase" evidence="5">
    <location>
        <begin position="17"/>
        <end position="396"/>
    </location>
</feature>
<reference evidence="7 8" key="1">
    <citation type="journal article" date="2019" name="ISME J.">
        <title>Candidatus Macondimonas diazotrophica, a novel gammaproteobacterial genus dominating crude-oil-contaminated coastal sediments.</title>
        <authorList>
            <person name="Karthikeyan S."/>
            <person name="Konstantinidis K."/>
        </authorList>
    </citation>
    <scope>NUCLEOTIDE SEQUENCE [LARGE SCALE GENOMIC DNA]</scope>
    <source>
        <strain evidence="7 8">KTK01</strain>
    </source>
</reference>
<name>A0A4Z0FDD0_9GAMM</name>
<dbReference type="InterPro" id="IPR042099">
    <property type="entry name" value="ANL_N_sf"/>
</dbReference>
<dbReference type="RefSeq" id="WP_135280952.1">
    <property type="nucleotide sequence ID" value="NZ_SRIO01000003.1"/>
</dbReference>
<keyword evidence="3" id="KW-0276">Fatty acid metabolism</keyword>
<dbReference type="InterPro" id="IPR000873">
    <property type="entry name" value="AMP-dep_synth/lig_dom"/>
</dbReference>
<dbReference type="PROSITE" id="PS00455">
    <property type="entry name" value="AMP_BINDING"/>
    <property type="match status" value="1"/>
</dbReference>
<dbReference type="FunFam" id="3.30.300.30:FF:000008">
    <property type="entry name" value="2,3-dihydroxybenzoate-AMP ligase"/>
    <property type="match status" value="1"/>
</dbReference>
<protein>
    <submittedName>
        <fullName evidence="7">Fatty-acid--CoA ligase</fullName>
    </submittedName>
</protein>
<gene>
    <name evidence="7" type="ORF">E4680_03285</name>
</gene>
<dbReference type="Gene3D" id="3.40.50.12780">
    <property type="entry name" value="N-terminal domain of ligase-like"/>
    <property type="match status" value="1"/>
</dbReference>
<dbReference type="OrthoDB" id="9803968at2"/>
<dbReference type="EMBL" id="SRIO01000003">
    <property type="protein sequence ID" value="TFZ83535.1"/>
    <property type="molecule type" value="Genomic_DNA"/>
</dbReference>
<evidence type="ECO:0000256" key="2">
    <source>
        <dbReference type="ARBA" id="ARBA00022598"/>
    </source>
</evidence>
<evidence type="ECO:0000313" key="7">
    <source>
        <dbReference type="EMBL" id="TFZ83535.1"/>
    </source>
</evidence>
<keyword evidence="2 7" id="KW-0436">Ligase</keyword>
<dbReference type="NCBIfam" id="NF004837">
    <property type="entry name" value="PRK06187.1"/>
    <property type="match status" value="1"/>
</dbReference>
<dbReference type="GO" id="GO:0016874">
    <property type="term" value="F:ligase activity"/>
    <property type="evidence" value="ECO:0007669"/>
    <property type="project" value="UniProtKB-KW"/>
</dbReference>
<evidence type="ECO:0000259" key="5">
    <source>
        <dbReference type="Pfam" id="PF00501"/>
    </source>
</evidence>
<accession>A0A4Z0FDD0</accession>
<organism evidence="7 8">
    <name type="scientific">Candidatus Macondimonas diazotrophica</name>
    <dbReference type="NCBI Taxonomy" id="2305248"/>
    <lineage>
        <taxon>Bacteria</taxon>
        <taxon>Pseudomonadati</taxon>
        <taxon>Pseudomonadota</taxon>
        <taxon>Gammaproteobacteria</taxon>
        <taxon>Chromatiales</taxon>
        <taxon>Ectothiorhodospiraceae</taxon>
        <taxon>Candidatus Macondimonas</taxon>
    </lineage>
</organism>
<dbReference type="AlphaFoldDB" id="A0A4Z0FDD0"/>
<feature type="domain" description="AMP-binding enzyme C-terminal" evidence="6">
    <location>
        <begin position="447"/>
        <end position="521"/>
    </location>
</feature>
<dbReference type="Proteomes" id="UP000297890">
    <property type="component" value="Unassembled WGS sequence"/>
</dbReference>
<dbReference type="InterPro" id="IPR025110">
    <property type="entry name" value="AMP-bd_C"/>
</dbReference>
<evidence type="ECO:0000259" key="6">
    <source>
        <dbReference type="Pfam" id="PF13193"/>
    </source>
</evidence>
<keyword evidence="4" id="KW-0443">Lipid metabolism</keyword>
<proteinExistence type="inferred from homology"/>
<comment type="similarity">
    <text evidence="1">Belongs to the ATP-dependent AMP-binding enzyme family.</text>
</comment>
<dbReference type="GO" id="GO:0006631">
    <property type="term" value="P:fatty acid metabolic process"/>
    <property type="evidence" value="ECO:0007669"/>
    <property type="project" value="UniProtKB-KW"/>
</dbReference>
<dbReference type="Pfam" id="PF00501">
    <property type="entry name" value="AMP-binding"/>
    <property type="match status" value="1"/>
</dbReference>
<dbReference type="SUPFAM" id="SSF56801">
    <property type="entry name" value="Acetyl-CoA synthetase-like"/>
    <property type="match status" value="1"/>
</dbReference>
<dbReference type="Gene3D" id="3.30.300.30">
    <property type="match status" value="1"/>
</dbReference>
<dbReference type="CDD" id="cd12119">
    <property type="entry name" value="ttLC_FACS_AlkK_like"/>
    <property type="match status" value="1"/>
</dbReference>
<evidence type="ECO:0000313" key="8">
    <source>
        <dbReference type="Proteomes" id="UP000297890"/>
    </source>
</evidence>
<evidence type="ECO:0000256" key="1">
    <source>
        <dbReference type="ARBA" id="ARBA00006432"/>
    </source>
</evidence>
<dbReference type="PANTHER" id="PTHR43859:SF4">
    <property type="entry name" value="BUTANOATE--COA LIGASE AAE1-RELATED"/>
    <property type="match status" value="1"/>
</dbReference>
<keyword evidence="8" id="KW-1185">Reference proteome</keyword>
<sequence>MRSTMMPDGLTLDLLLERTERLFPDTPIVSRAPDRTLRRSTYAAMARRVRDLAGGLQVAGLQPGDRVASLMWNHQPHLEAYFGVPLAGGVLHTLNPRLSDEDLCYIIQDGGDRFLILDDVLLPVYARIRDRLSLERVWVVCWQDASVDDATLSDYEALLASGTGRSTLPVIDESDPCLMCYTSGTTGRPKGVVYSHRSTVLHALASALPDELGLSCRDTVTPVVPMFHANAWGLPFSATLVGASQVLPGPHLDAESLLDLFAGEQVTVTAGVPTIWLGLLEALRAEPKRWSLPRMRTVVGGSAVPGSLIQGLATFGMSVIQGWGMTETSPLAALAQLKPAHEDLPPDQRIRYQTSQGLACPLVRLRIADDAGNTLPWDGERMGEVQVRGPWITGSYHGGEGQDKFTADGWLRTGDVAVVDPEGYVFLTDRTKDLIKSGGEWISSVALENALMDHPAVHEAAVIAIPHPRWGERPLAVIVFKSDRSASSDELRTFLAERFAKWMVPDQYMIEPAIPRTSTGKFNKLALRQQFSQLPSEFTGGV</sequence>
<evidence type="ECO:0000256" key="3">
    <source>
        <dbReference type="ARBA" id="ARBA00022832"/>
    </source>
</evidence>